<feature type="domain" description="Core-binding (CB)" evidence="2">
    <location>
        <begin position="7"/>
        <end position="105"/>
    </location>
</feature>
<dbReference type="GO" id="GO:0003677">
    <property type="term" value="F:DNA binding"/>
    <property type="evidence" value="ECO:0007669"/>
    <property type="project" value="UniProtKB-KW"/>
</dbReference>
<dbReference type="Gene3D" id="1.10.150.130">
    <property type="match status" value="1"/>
</dbReference>
<accession>A0A3R7WC31</accession>
<dbReference type="Proteomes" id="UP000284702">
    <property type="component" value="Unassembled WGS sequence"/>
</dbReference>
<dbReference type="InterPro" id="IPR044068">
    <property type="entry name" value="CB"/>
</dbReference>
<protein>
    <recommendedName>
        <fullName evidence="2">Core-binding (CB) domain-containing protein</fullName>
    </recommendedName>
</protein>
<keyword evidence="4" id="KW-1185">Reference proteome</keyword>
<organism evidence="3 4">
    <name type="scientific">Aphanomyces astaci</name>
    <name type="common">Crayfish plague agent</name>
    <dbReference type="NCBI Taxonomy" id="112090"/>
    <lineage>
        <taxon>Eukaryota</taxon>
        <taxon>Sar</taxon>
        <taxon>Stramenopiles</taxon>
        <taxon>Oomycota</taxon>
        <taxon>Saprolegniomycetes</taxon>
        <taxon>Saprolegniales</taxon>
        <taxon>Verrucalvaceae</taxon>
        <taxon>Aphanomyces</taxon>
    </lineage>
</organism>
<dbReference type="VEuPathDB" id="FungiDB:H257_14327"/>
<dbReference type="AlphaFoldDB" id="A0A3R7WC31"/>
<comment type="caution">
    <text evidence="3">The sequence shown here is derived from an EMBL/GenBank/DDBJ whole genome shotgun (WGS) entry which is preliminary data.</text>
</comment>
<proteinExistence type="predicted"/>
<sequence length="130" mass="14857">MKQPQFHCIMPAISRHASTLEDIRDMRVADSTKKGYKSGLNQIKKWISGHGSPAMLKSDGTINLQVFQYNDFLAFVQWVYQNTSNTPGTIASYLLALKDLYKREHIPVPVEYESEMKDIFQGSFTIIILN</sequence>
<gene>
    <name evidence="3" type="ORF">B5M09_009889</name>
</gene>
<evidence type="ECO:0000259" key="2">
    <source>
        <dbReference type="PROSITE" id="PS51900"/>
    </source>
</evidence>
<dbReference type="PROSITE" id="PS51900">
    <property type="entry name" value="CB"/>
    <property type="match status" value="1"/>
</dbReference>
<dbReference type="InterPro" id="IPR010998">
    <property type="entry name" value="Integrase_recombinase_N"/>
</dbReference>
<evidence type="ECO:0000256" key="1">
    <source>
        <dbReference type="ARBA" id="ARBA00023125"/>
    </source>
</evidence>
<name>A0A3R7WC31_APHAT</name>
<dbReference type="EMBL" id="MZMZ02003330">
    <property type="protein sequence ID" value="RQM21990.1"/>
    <property type="molecule type" value="Genomic_DNA"/>
</dbReference>
<keyword evidence="1" id="KW-0238">DNA-binding</keyword>
<evidence type="ECO:0000313" key="3">
    <source>
        <dbReference type="EMBL" id="RQM21990.1"/>
    </source>
</evidence>
<evidence type="ECO:0000313" key="4">
    <source>
        <dbReference type="Proteomes" id="UP000284702"/>
    </source>
</evidence>
<reference evidence="3" key="1">
    <citation type="submission" date="2018-07" db="EMBL/GenBank/DDBJ databases">
        <title>Annotation of Aphanomyces astaci genome assembly.</title>
        <authorList>
            <person name="Studholme D.J."/>
        </authorList>
    </citation>
    <scope>NUCLEOTIDE SEQUENCE [LARGE SCALE GENOMIC DNA]</scope>
    <source>
        <strain evidence="3">Pc</strain>
    </source>
</reference>